<feature type="compositionally biased region" description="Acidic residues" evidence="1">
    <location>
        <begin position="122"/>
        <end position="137"/>
    </location>
</feature>
<feature type="region of interest" description="Disordered" evidence="1">
    <location>
        <begin position="607"/>
        <end position="636"/>
    </location>
</feature>
<accession>A0A835SZR9</accession>
<dbReference type="PANTHER" id="PTHR30545:SF3">
    <property type="entry name" value="SUGAR FERMENTATION STIMULATION PROTEIN C-TERMINAL DOMAIN-CONTAINING PROTEIN"/>
    <property type="match status" value="1"/>
</dbReference>
<evidence type="ECO:0000313" key="4">
    <source>
        <dbReference type="Proteomes" id="UP000613740"/>
    </source>
</evidence>
<feature type="compositionally biased region" description="Low complexity" evidence="1">
    <location>
        <begin position="104"/>
        <end position="115"/>
    </location>
</feature>
<feature type="compositionally biased region" description="Basic residues" evidence="1">
    <location>
        <begin position="607"/>
        <end position="622"/>
    </location>
</feature>
<feature type="compositionally biased region" description="Low complexity" evidence="1">
    <location>
        <begin position="471"/>
        <end position="484"/>
    </location>
</feature>
<comment type="caution">
    <text evidence="3">The sequence shown here is derived from an EMBL/GenBank/DDBJ whole genome shotgun (WGS) entry which is preliminary data.</text>
</comment>
<dbReference type="InterPro" id="IPR005224">
    <property type="entry name" value="SfsA"/>
</dbReference>
<gene>
    <name evidence="3" type="ORF">HYH02_012787</name>
</gene>
<evidence type="ECO:0000259" key="2">
    <source>
        <dbReference type="Pfam" id="PF03749"/>
    </source>
</evidence>
<dbReference type="EMBL" id="JAEHOD010000064">
    <property type="protein sequence ID" value="KAG2433083.1"/>
    <property type="molecule type" value="Genomic_DNA"/>
</dbReference>
<protein>
    <recommendedName>
        <fullName evidence="2">Sugar fermentation stimulation protein C-terminal domain-containing protein</fullName>
    </recommendedName>
</protein>
<feature type="region of interest" description="Disordered" evidence="1">
    <location>
        <begin position="91"/>
        <end position="202"/>
    </location>
</feature>
<dbReference type="GO" id="GO:0003677">
    <property type="term" value="F:DNA binding"/>
    <property type="evidence" value="ECO:0007669"/>
    <property type="project" value="InterPro"/>
</dbReference>
<evidence type="ECO:0000313" key="3">
    <source>
        <dbReference type="EMBL" id="KAG2433083.1"/>
    </source>
</evidence>
<reference evidence="3" key="1">
    <citation type="journal article" date="2020" name="bioRxiv">
        <title>Comparative genomics of Chlamydomonas.</title>
        <authorList>
            <person name="Craig R.J."/>
            <person name="Hasan A.R."/>
            <person name="Ness R.W."/>
            <person name="Keightley P.D."/>
        </authorList>
    </citation>
    <scope>NUCLEOTIDE SEQUENCE</scope>
    <source>
        <strain evidence="3">CCAP 11/173</strain>
    </source>
</reference>
<name>A0A835SZR9_9CHLO</name>
<dbReference type="InterPro" id="IPR040452">
    <property type="entry name" value="SfsA_C"/>
</dbReference>
<dbReference type="PANTHER" id="PTHR30545">
    <property type="entry name" value="SUGAR FERMENTATION STIMULATION PROTEIN A"/>
    <property type="match status" value="1"/>
</dbReference>
<dbReference type="AlphaFoldDB" id="A0A835SZR9"/>
<feature type="region of interest" description="Disordered" evidence="1">
    <location>
        <begin position="28"/>
        <end position="75"/>
    </location>
</feature>
<dbReference type="Proteomes" id="UP000613740">
    <property type="component" value="Unassembled WGS sequence"/>
</dbReference>
<feature type="domain" description="Sugar fermentation stimulation protein C-terminal" evidence="2">
    <location>
        <begin position="499"/>
        <end position="546"/>
    </location>
</feature>
<dbReference type="OrthoDB" id="199134at2759"/>
<sequence>MTNAAAEPQAAAQAQQVTVEAKVSGLAEAAAGGRGGGRRKRGCAARAAEEEEATGVAAAADGTGQDLVASGRPTRRAKQAAASAIAVTAAKEAAGRRARGGAGAAATAALAAAAGPVKREEVNEDAGDEAQEQEQEQEERPKPTAKPRARAASRKKVKKDDEPGSDADADAGPAAATPAKSPTAAKRGRAAAGTAGAGSKSPGKAAAAVRLLDDEAAAALAATPLLDLGQLVPGKLIRRPSATVKTPYVADVQLLLQPPGDGAAAHEPDSGGGGSGELVLAHAPAMDCAGMVTPGSAVFMSRSAPRAPGAPPAATSHAIQLVEDQRPGGGAAVVGYHPQLAERLAAELVRRRLIEGALGAGRVVGLESQRTFGNTRVDYVLRMEDGSRVLLEVKNVVCADFPDVEGGVPPGRPAVGVYRVPVPSGRLDDYTPTALFPHGAQKPKIKVVSDRAIKHVTELTQLHRHGRELPPEGSAAGAEGPQAEEPGEGGSKGEGEGRLRCAVLFLVNRSDCSAFRPCHEADPLFAQVLKAAEEAGVKLIAYNVEWRGGAAFAGRQLPVVFGPGVTSAYDPARLAEVLHFNATDPRKNWKSAKAKEAKAAAIAKAVKGGKAKAAARRGGKRARKDESSSDGEGDSE</sequence>
<proteinExistence type="predicted"/>
<dbReference type="Pfam" id="PF03749">
    <property type="entry name" value="SfsA"/>
    <property type="match status" value="1"/>
</dbReference>
<feature type="compositionally biased region" description="Low complexity" evidence="1">
    <location>
        <begin position="170"/>
        <end position="202"/>
    </location>
</feature>
<evidence type="ECO:0000256" key="1">
    <source>
        <dbReference type="SAM" id="MobiDB-lite"/>
    </source>
</evidence>
<feature type="region of interest" description="Disordered" evidence="1">
    <location>
        <begin position="461"/>
        <end position="495"/>
    </location>
</feature>
<dbReference type="Gene3D" id="3.40.1350.60">
    <property type="match status" value="1"/>
</dbReference>
<keyword evidence="4" id="KW-1185">Reference proteome</keyword>
<feature type="compositionally biased region" description="Basic residues" evidence="1">
    <location>
        <begin position="143"/>
        <end position="157"/>
    </location>
</feature>
<organism evidence="3 4">
    <name type="scientific">Chlamydomonas schloesseri</name>
    <dbReference type="NCBI Taxonomy" id="2026947"/>
    <lineage>
        <taxon>Eukaryota</taxon>
        <taxon>Viridiplantae</taxon>
        <taxon>Chlorophyta</taxon>
        <taxon>core chlorophytes</taxon>
        <taxon>Chlorophyceae</taxon>
        <taxon>CS clade</taxon>
        <taxon>Chlamydomonadales</taxon>
        <taxon>Chlamydomonadaceae</taxon>
        <taxon>Chlamydomonas</taxon>
    </lineage>
</organism>